<name>A0ABP1QCI5_9HEXA</name>
<keyword evidence="2" id="KW-1133">Transmembrane helix</keyword>
<proteinExistence type="inferred from homology"/>
<dbReference type="InterPro" id="IPR012336">
    <property type="entry name" value="Thioredoxin-like_fold"/>
</dbReference>
<dbReference type="InterPro" id="IPR050931">
    <property type="entry name" value="Mito_Protein_Transport_Metaxin"/>
</dbReference>
<dbReference type="CDD" id="cd03193">
    <property type="entry name" value="GST_C_Metaxin"/>
    <property type="match status" value="1"/>
</dbReference>
<dbReference type="InterPro" id="IPR033468">
    <property type="entry name" value="Metaxin_GST"/>
</dbReference>
<feature type="domain" description="Thioredoxin-like fold" evidence="4">
    <location>
        <begin position="63"/>
        <end position="153"/>
    </location>
</feature>
<sequence>MDFDFNSLWLYVTILLATYALFKYYSVSRKRKTLERWTERSKQGKVILHGMYGNSEVLPTPSPFVLKLETYLRLVNIPYELDKVDIWGPKGKTPWISYDGKHLADSQFIVEFLSNEFGKQLSSKYSMKDRAVGTMARVMVEEHLYWAGVMWRFAFGGKDTFQMVLNGKKSFLQWLIFSLIAPQMRSMAWSQGVGRHSEAEIKSIMLNDLRAISAILGQNKFLLGEDPSEDDCSVFAGLASAVFATNSPVEQELNGELNNIREYSYRMKDLLWPDWESQKTKVKHS</sequence>
<dbReference type="PANTHER" id="PTHR12289">
    <property type="entry name" value="METAXIN RELATED"/>
    <property type="match status" value="1"/>
</dbReference>
<comment type="caution">
    <text evidence="5">The sequence shown here is derived from an EMBL/GenBank/DDBJ whole genome shotgun (WGS) entry which is preliminary data.</text>
</comment>
<dbReference type="Gene3D" id="3.40.30.10">
    <property type="entry name" value="Glutaredoxin"/>
    <property type="match status" value="1"/>
</dbReference>
<dbReference type="Gene3D" id="1.20.1050.10">
    <property type="match status" value="1"/>
</dbReference>
<dbReference type="SFLD" id="SFLDG01180">
    <property type="entry name" value="SUF1"/>
    <property type="match status" value="1"/>
</dbReference>
<dbReference type="SFLD" id="SFLDS00019">
    <property type="entry name" value="Glutathione_Transferase_(cytos"/>
    <property type="match status" value="1"/>
</dbReference>
<organism evidence="5 6">
    <name type="scientific">Orchesella dallaii</name>
    <dbReference type="NCBI Taxonomy" id="48710"/>
    <lineage>
        <taxon>Eukaryota</taxon>
        <taxon>Metazoa</taxon>
        <taxon>Ecdysozoa</taxon>
        <taxon>Arthropoda</taxon>
        <taxon>Hexapoda</taxon>
        <taxon>Collembola</taxon>
        <taxon>Entomobryomorpha</taxon>
        <taxon>Entomobryoidea</taxon>
        <taxon>Orchesellidae</taxon>
        <taxon>Orchesellinae</taxon>
        <taxon>Orchesella</taxon>
    </lineage>
</organism>
<dbReference type="PANTHER" id="PTHR12289:SF41">
    <property type="entry name" value="FAILED AXON CONNECTIONS-RELATED"/>
    <property type="match status" value="1"/>
</dbReference>
<comment type="similarity">
    <text evidence="1">Belongs to the FAX family.</text>
</comment>
<reference evidence="5 6" key="1">
    <citation type="submission" date="2024-08" db="EMBL/GenBank/DDBJ databases">
        <authorList>
            <person name="Cucini C."/>
            <person name="Frati F."/>
        </authorList>
    </citation>
    <scope>NUCLEOTIDE SEQUENCE [LARGE SCALE GENOMIC DNA]</scope>
</reference>
<keyword evidence="2" id="KW-0472">Membrane</keyword>
<dbReference type="InterPro" id="IPR026928">
    <property type="entry name" value="FAX/IsoI-like"/>
</dbReference>
<dbReference type="Pfam" id="PF17172">
    <property type="entry name" value="GST_N_4"/>
    <property type="match status" value="1"/>
</dbReference>
<dbReference type="SUPFAM" id="SSF52833">
    <property type="entry name" value="Thioredoxin-like"/>
    <property type="match status" value="1"/>
</dbReference>
<evidence type="ECO:0000259" key="3">
    <source>
        <dbReference type="Pfam" id="PF17171"/>
    </source>
</evidence>
<evidence type="ECO:0000256" key="1">
    <source>
        <dbReference type="ARBA" id="ARBA00006475"/>
    </source>
</evidence>
<gene>
    <name evidence="5" type="ORF">ODALV1_LOCUS9438</name>
</gene>
<dbReference type="EMBL" id="CAXLJM020000028">
    <property type="protein sequence ID" value="CAL8096749.1"/>
    <property type="molecule type" value="Genomic_DNA"/>
</dbReference>
<feature type="domain" description="Metaxin glutathione S-transferase" evidence="3">
    <location>
        <begin position="207"/>
        <end position="267"/>
    </location>
</feature>
<dbReference type="Pfam" id="PF17171">
    <property type="entry name" value="GST_C_6"/>
    <property type="match status" value="1"/>
</dbReference>
<feature type="transmembrane region" description="Helical" evidence="2">
    <location>
        <begin position="6"/>
        <end position="26"/>
    </location>
</feature>
<dbReference type="InterPro" id="IPR040079">
    <property type="entry name" value="Glutathione_S-Trfase"/>
</dbReference>
<dbReference type="InterPro" id="IPR036282">
    <property type="entry name" value="Glutathione-S-Trfase_C_sf"/>
</dbReference>
<dbReference type="SFLD" id="SFLDG01200">
    <property type="entry name" value="SUF1.1"/>
    <property type="match status" value="1"/>
</dbReference>
<accession>A0ABP1QCI5</accession>
<dbReference type="Proteomes" id="UP001642540">
    <property type="component" value="Unassembled WGS sequence"/>
</dbReference>
<dbReference type="SUPFAM" id="SSF47616">
    <property type="entry name" value="GST C-terminal domain-like"/>
    <property type="match status" value="1"/>
</dbReference>
<protein>
    <recommendedName>
        <fullName evidence="7">Failed axon connections</fullName>
    </recommendedName>
</protein>
<evidence type="ECO:0000256" key="2">
    <source>
        <dbReference type="SAM" id="Phobius"/>
    </source>
</evidence>
<keyword evidence="6" id="KW-1185">Reference proteome</keyword>
<evidence type="ECO:0008006" key="7">
    <source>
        <dbReference type="Google" id="ProtNLM"/>
    </source>
</evidence>
<keyword evidence="2" id="KW-0812">Transmembrane</keyword>
<evidence type="ECO:0000259" key="4">
    <source>
        <dbReference type="Pfam" id="PF17172"/>
    </source>
</evidence>
<dbReference type="InterPro" id="IPR036249">
    <property type="entry name" value="Thioredoxin-like_sf"/>
</dbReference>
<evidence type="ECO:0000313" key="5">
    <source>
        <dbReference type="EMBL" id="CAL8096749.1"/>
    </source>
</evidence>
<evidence type="ECO:0000313" key="6">
    <source>
        <dbReference type="Proteomes" id="UP001642540"/>
    </source>
</evidence>